<dbReference type="SUPFAM" id="SSF49785">
    <property type="entry name" value="Galactose-binding domain-like"/>
    <property type="match status" value="1"/>
</dbReference>
<evidence type="ECO:0000313" key="6">
    <source>
        <dbReference type="EMBL" id="QHS58186.1"/>
    </source>
</evidence>
<feature type="signal peptide" evidence="3">
    <location>
        <begin position="1"/>
        <end position="23"/>
    </location>
</feature>
<dbReference type="AlphaFoldDB" id="A0A6B9Z895"/>
<feature type="domain" description="Beta-galactosidase galactose-binding" evidence="5">
    <location>
        <begin position="282"/>
        <end position="343"/>
    </location>
</feature>
<dbReference type="InterPro" id="IPR039329">
    <property type="entry name" value="SIAE"/>
</dbReference>
<organism evidence="6 7">
    <name type="scientific">Chitinophaga agri</name>
    <dbReference type="NCBI Taxonomy" id="2703787"/>
    <lineage>
        <taxon>Bacteria</taxon>
        <taxon>Pseudomonadati</taxon>
        <taxon>Bacteroidota</taxon>
        <taxon>Chitinophagia</taxon>
        <taxon>Chitinophagales</taxon>
        <taxon>Chitinophagaceae</taxon>
        <taxon>Chitinophaga</taxon>
    </lineage>
</organism>
<evidence type="ECO:0000259" key="4">
    <source>
        <dbReference type="Pfam" id="PF03629"/>
    </source>
</evidence>
<dbReference type="KEGG" id="chih:GWR21_00810"/>
<evidence type="ECO:0000256" key="1">
    <source>
        <dbReference type="ARBA" id="ARBA00022801"/>
    </source>
</evidence>
<keyword evidence="2" id="KW-0326">Glycosidase</keyword>
<evidence type="ECO:0000313" key="7">
    <source>
        <dbReference type="Proteomes" id="UP000476411"/>
    </source>
</evidence>
<dbReference type="Pfam" id="PF03629">
    <property type="entry name" value="SASA"/>
    <property type="match status" value="2"/>
</dbReference>
<evidence type="ECO:0000259" key="5">
    <source>
        <dbReference type="Pfam" id="PF21467"/>
    </source>
</evidence>
<dbReference type="InterPro" id="IPR036514">
    <property type="entry name" value="SGNH_hydro_sf"/>
</dbReference>
<dbReference type="PANTHER" id="PTHR22901">
    <property type="entry name" value="SIALATE O-ACETYLESTERASE"/>
    <property type="match status" value="1"/>
</dbReference>
<reference evidence="6 7" key="1">
    <citation type="submission" date="2020-01" db="EMBL/GenBank/DDBJ databases">
        <title>Complete genome sequence of Chitinophaga sp. H33E-04 isolated from quinoa roots.</title>
        <authorList>
            <person name="Weon H.-Y."/>
            <person name="Lee S.A."/>
        </authorList>
    </citation>
    <scope>NUCLEOTIDE SEQUENCE [LARGE SCALE GENOMIC DNA]</scope>
    <source>
        <strain evidence="6 7">H33E-04</strain>
    </source>
</reference>
<feature type="chain" id="PRO_5025499683" evidence="3">
    <location>
        <begin position="24"/>
        <end position="637"/>
    </location>
</feature>
<evidence type="ECO:0000256" key="2">
    <source>
        <dbReference type="ARBA" id="ARBA00023295"/>
    </source>
</evidence>
<dbReference type="InterPro" id="IPR048913">
    <property type="entry name" value="BetaGal_gal-bd"/>
</dbReference>
<name>A0A6B9Z895_9BACT</name>
<protein>
    <submittedName>
        <fullName evidence="6">Sialate O-acetylesterase</fullName>
    </submittedName>
</protein>
<dbReference type="EMBL" id="CP048113">
    <property type="protein sequence ID" value="QHS58186.1"/>
    <property type="molecule type" value="Genomic_DNA"/>
</dbReference>
<dbReference type="Gene3D" id="3.40.50.1110">
    <property type="entry name" value="SGNH hydrolase"/>
    <property type="match status" value="1"/>
</dbReference>
<dbReference type="InterPro" id="IPR008979">
    <property type="entry name" value="Galactose-bd-like_sf"/>
</dbReference>
<accession>A0A6B9Z895</accession>
<keyword evidence="1" id="KW-0378">Hydrolase</keyword>
<dbReference type="Proteomes" id="UP000476411">
    <property type="component" value="Chromosome"/>
</dbReference>
<dbReference type="Pfam" id="PF21467">
    <property type="entry name" value="BetaGal_gal-bd"/>
    <property type="match status" value="1"/>
</dbReference>
<dbReference type="PANTHER" id="PTHR22901:SF0">
    <property type="entry name" value="SIALATE O-ACETYLESTERASE"/>
    <property type="match status" value="1"/>
</dbReference>
<feature type="domain" description="Sialate O-acetylesterase" evidence="4">
    <location>
        <begin position="403"/>
        <end position="521"/>
    </location>
</feature>
<keyword evidence="3" id="KW-0732">Signal</keyword>
<dbReference type="GO" id="GO:0001681">
    <property type="term" value="F:sialate O-acetylesterase activity"/>
    <property type="evidence" value="ECO:0007669"/>
    <property type="project" value="InterPro"/>
</dbReference>
<dbReference type="InterPro" id="IPR005181">
    <property type="entry name" value="SASA"/>
</dbReference>
<proteinExistence type="predicted"/>
<dbReference type="RefSeq" id="WP_162329891.1">
    <property type="nucleotide sequence ID" value="NZ_CP048113.1"/>
</dbReference>
<dbReference type="GO" id="GO:0004553">
    <property type="term" value="F:hydrolase activity, hydrolyzing O-glycosyl compounds"/>
    <property type="evidence" value="ECO:0007669"/>
    <property type="project" value="InterPro"/>
</dbReference>
<feature type="domain" description="Sialate O-acetylesterase" evidence="4">
    <location>
        <begin position="105"/>
        <end position="211"/>
    </location>
</feature>
<dbReference type="SUPFAM" id="SSF52266">
    <property type="entry name" value="SGNH hydrolase"/>
    <property type="match status" value="1"/>
</dbReference>
<dbReference type="GO" id="GO:0005975">
    <property type="term" value="P:carbohydrate metabolic process"/>
    <property type="evidence" value="ECO:0007669"/>
    <property type="project" value="InterPro"/>
</dbReference>
<sequence>MINNNYYVAGALLLSLLHSPAAAQVRLPRLVRDSMVLQREAPVKLWGWAAPGEPVRIRFQGKQFRTKTNTDGTWSVIMPALKPGGPFTLQIDASNHITLRDILVGDVWLCAGQSNMVHQMILHSERYAADIATANYPAIRHFKIPQTSDLRDPAQDLTGGEWKSATQADVADFSAVAYFFATQLYEQYHVPIGLINASVGGTPIEAWTSKEGLQAFPALTSTIRSNENMTRPGVPAFLQPADPGLDDQPTWYDTAYQPLHWRPINIPGYWEDQGIRDLDGTVWYRREISIPPAMTGKPALLRLGRIVDADIVYVNGKMIGNTGYQYPQRRYQLPAGTLKPGKNLIVIRVTNQSGKGGFIPDKPYYLTSGHDTIDLKGTWSYKVGNVYATPPPTVTFREQNAPTALYNGMIAPITSYTIKGALWYQGESNAGNAGEYAQLLPALIQDWRRQWKVNTLPFFFVQLPGFMEYQYLPSESNWAVLREAQRKTLAVQHTGMAIAIDLGEWNDVHPDRKKEVGDRLALLARKALYGEESLTASGPLPEKASAEGNKVTIRFTNTGSGLTTNDGQPPAQFALAGEDGKFVWAQARIENNTVVVWVEGMNAPRRVRYAWADNPHNPNLYNREGLPASPFETTIDL</sequence>
<gene>
    <name evidence="6" type="ORF">GWR21_00810</name>
</gene>
<keyword evidence="7" id="KW-1185">Reference proteome</keyword>
<dbReference type="Gene3D" id="2.60.120.260">
    <property type="entry name" value="Galactose-binding domain-like"/>
    <property type="match status" value="1"/>
</dbReference>
<evidence type="ECO:0000256" key="3">
    <source>
        <dbReference type="SAM" id="SignalP"/>
    </source>
</evidence>